<accession>A0ABP4Y9L5</accession>
<dbReference type="Pfam" id="PF04122">
    <property type="entry name" value="CW_binding_2"/>
    <property type="match status" value="3"/>
</dbReference>
<sequence length="744" mass="76237">MSLVRHFGHRPSTSTAVRTAAPATLPAAPRRLLAGTAITALALGALTGVGGAGAAPAAGSAGEGATAYAPDLGKATAPGPLRQYVDRSAPARGTAARGALGDHSVLVQPVYWADPAPAALDNVAIGTEVRATSGYFRAATASKLTVTLNQVRPWAKISLTADEIASCDIPAIERAARAVAPDVPGNRQHLDIVFPQSSTCSFGMLASRGLSAAGDGVAFFNGAESLHWATIGFGVGSNAGLGMSNSLDCWTDAAHTTPIPLSGYCKQQDGSDPWDLMGWWPYQHVGRLSAANLRRLGAFSASDFAEVTPGQGQYSFIRPLSANTGLRGVGITLGDERYTIEYRTPDGLDDWIDDATWVDPTGVTRTDPGGGVIVRRVDLASGNPADSAVLDFHPDGKASATGRHPGLEPGESWTSPGGILRLEVVSATTAGASVKIDFPGLAKVERWSGADRYAASATISARSFLPGVQVAYVASGEVFADALSGAPVAGKDRGPILLTSATTISGAVQTELRRLAPRKIVILGGPATVSPEVEAKLAAYTTGGVERWAGDDRFSTSATIATKSFAPGVATAYIASGRVYTDALSGAPVAGKNDNPVLLVDTTKIPSSIAAELTRLQPGRIVVMGGPNTISDSVVAALAPYTKGAVSRVSGADRFATSAAISAGNYCPGTPVLYVASGRVFPDALSGAPVAGMTRGPVLLVDTTSLPKVVADEISRLQPQRIVVLGGPNTVSESVRAVLGSYLP</sequence>
<dbReference type="Gene3D" id="3.40.50.12090">
    <property type="match status" value="2"/>
</dbReference>
<dbReference type="InterPro" id="IPR051922">
    <property type="entry name" value="Bact_Sporulation_Assoc"/>
</dbReference>
<dbReference type="EMBL" id="BAAAPO010000047">
    <property type="protein sequence ID" value="GAA1804961.1"/>
    <property type="molecule type" value="Genomic_DNA"/>
</dbReference>
<dbReference type="Proteomes" id="UP001499938">
    <property type="component" value="Unassembled WGS sequence"/>
</dbReference>
<organism evidence="1 2">
    <name type="scientific">Nostocoides veronense</name>
    <dbReference type="NCBI Taxonomy" id="330836"/>
    <lineage>
        <taxon>Bacteria</taxon>
        <taxon>Bacillati</taxon>
        <taxon>Actinomycetota</taxon>
        <taxon>Actinomycetes</taxon>
        <taxon>Micrococcales</taxon>
        <taxon>Intrasporangiaceae</taxon>
        <taxon>Nostocoides</taxon>
    </lineage>
</organism>
<reference evidence="2" key="1">
    <citation type="journal article" date="2019" name="Int. J. Syst. Evol. Microbiol.">
        <title>The Global Catalogue of Microorganisms (GCM) 10K type strain sequencing project: providing services to taxonomists for standard genome sequencing and annotation.</title>
        <authorList>
            <consortium name="The Broad Institute Genomics Platform"/>
            <consortium name="The Broad Institute Genome Sequencing Center for Infectious Disease"/>
            <person name="Wu L."/>
            <person name="Ma J."/>
        </authorList>
    </citation>
    <scope>NUCLEOTIDE SEQUENCE [LARGE SCALE GENOMIC DNA]</scope>
    <source>
        <strain evidence="2">JCM 15592</strain>
    </source>
</reference>
<evidence type="ECO:0000313" key="2">
    <source>
        <dbReference type="Proteomes" id="UP001499938"/>
    </source>
</evidence>
<keyword evidence="2" id="KW-1185">Reference proteome</keyword>
<dbReference type="PANTHER" id="PTHR30032:SF1">
    <property type="entry name" value="N-ACETYLMURAMOYL-L-ALANINE AMIDASE LYTC"/>
    <property type="match status" value="1"/>
</dbReference>
<protein>
    <submittedName>
        <fullName evidence="1">Uncharacterized protein</fullName>
    </submittedName>
</protein>
<dbReference type="PANTHER" id="PTHR30032">
    <property type="entry name" value="N-ACETYLMURAMOYL-L-ALANINE AMIDASE-RELATED"/>
    <property type="match status" value="1"/>
</dbReference>
<comment type="caution">
    <text evidence="1">The sequence shown here is derived from an EMBL/GenBank/DDBJ whole genome shotgun (WGS) entry which is preliminary data.</text>
</comment>
<gene>
    <name evidence="1" type="ORF">GCM10009811_30660</name>
</gene>
<name>A0ABP4Y9L5_9MICO</name>
<dbReference type="InterPro" id="IPR007253">
    <property type="entry name" value="Cell_wall-bd_2"/>
</dbReference>
<proteinExistence type="predicted"/>
<evidence type="ECO:0000313" key="1">
    <source>
        <dbReference type="EMBL" id="GAA1804961.1"/>
    </source>
</evidence>